<keyword evidence="1" id="KW-0812">Transmembrane</keyword>
<keyword evidence="1" id="KW-1133">Transmembrane helix</keyword>
<dbReference type="Proteomes" id="UP000294513">
    <property type="component" value="Unassembled WGS sequence"/>
</dbReference>
<dbReference type="OrthoDB" id="3694640at2"/>
<dbReference type="EMBL" id="SMKU01000002">
    <property type="protein sequence ID" value="TDD97681.1"/>
    <property type="molecule type" value="Genomic_DNA"/>
</dbReference>
<evidence type="ECO:0000256" key="1">
    <source>
        <dbReference type="SAM" id="Phobius"/>
    </source>
</evidence>
<dbReference type="RefSeq" id="WP_131888843.1">
    <property type="nucleotide sequence ID" value="NZ_SMKU01000002.1"/>
</dbReference>
<accession>A0A4R5CCG3</accession>
<comment type="caution">
    <text evidence="2">The sequence shown here is derived from an EMBL/GenBank/DDBJ whole genome shotgun (WGS) entry which is preliminary data.</text>
</comment>
<proteinExistence type="predicted"/>
<evidence type="ECO:0000313" key="2">
    <source>
        <dbReference type="EMBL" id="TDD97681.1"/>
    </source>
</evidence>
<sequence length="80" mass="8829">MWSKDRAGLAKVWAYTTRGEWTTEDGAARKVGQVYALTVALPAIAICAVIEWIAERPSRLAAALLLLWLLSHAPPLSWLI</sequence>
<feature type="transmembrane region" description="Helical" evidence="1">
    <location>
        <begin position="34"/>
        <end position="54"/>
    </location>
</feature>
<organism evidence="2 3">
    <name type="scientific">Actinomadura rubrisoli</name>
    <dbReference type="NCBI Taxonomy" id="2530368"/>
    <lineage>
        <taxon>Bacteria</taxon>
        <taxon>Bacillati</taxon>
        <taxon>Actinomycetota</taxon>
        <taxon>Actinomycetes</taxon>
        <taxon>Streptosporangiales</taxon>
        <taxon>Thermomonosporaceae</taxon>
        <taxon>Actinomadura</taxon>
    </lineage>
</organism>
<feature type="transmembrane region" description="Helical" evidence="1">
    <location>
        <begin position="60"/>
        <end position="79"/>
    </location>
</feature>
<evidence type="ECO:0000313" key="3">
    <source>
        <dbReference type="Proteomes" id="UP000294513"/>
    </source>
</evidence>
<keyword evidence="1" id="KW-0472">Membrane</keyword>
<name>A0A4R5CCG3_9ACTN</name>
<keyword evidence="3" id="KW-1185">Reference proteome</keyword>
<dbReference type="AlphaFoldDB" id="A0A4R5CCG3"/>
<reference evidence="2 3" key="1">
    <citation type="submission" date="2019-03" db="EMBL/GenBank/DDBJ databases">
        <title>Draft genome sequences of novel Actinobacteria.</title>
        <authorList>
            <person name="Sahin N."/>
            <person name="Ay H."/>
            <person name="Saygin H."/>
        </authorList>
    </citation>
    <scope>NUCLEOTIDE SEQUENCE [LARGE SCALE GENOMIC DNA]</scope>
    <source>
        <strain evidence="2 3">H3C3</strain>
    </source>
</reference>
<gene>
    <name evidence="2" type="ORF">E1298_01200</name>
</gene>
<protein>
    <submittedName>
        <fullName evidence="2">Uncharacterized protein</fullName>
    </submittedName>
</protein>